<keyword evidence="14 19" id="KW-0862">Zinc</keyword>
<keyword evidence="16" id="KW-0170">Cobalt</keyword>
<dbReference type="Gene3D" id="1.10.1240.10">
    <property type="entry name" value="Methionine synthase domain"/>
    <property type="match status" value="1"/>
</dbReference>
<dbReference type="Pfam" id="PF00809">
    <property type="entry name" value="Pterin_bind"/>
    <property type="match status" value="1"/>
</dbReference>
<feature type="domain" description="B12-binding" evidence="23">
    <location>
        <begin position="692"/>
        <end position="812"/>
    </location>
</feature>
<evidence type="ECO:0000256" key="9">
    <source>
        <dbReference type="ARBA" id="ARBA00022605"/>
    </source>
</evidence>
<feature type="binding site" evidence="19">
    <location>
        <position position="269"/>
    </location>
    <ligand>
        <name>Zn(2+)</name>
        <dbReference type="ChEBI" id="CHEBI:29105"/>
    </ligand>
</feature>
<dbReference type="SMART" id="SM01018">
    <property type="entry name" value="B12-binding_2"/>
    <property type="match status" value="1"/>
</dbReference>
<dbReference type="EMBL" id="WAIE01000008">
    <property type="protein sequence ID" value="KAB1439099.1"/>
    <property type="molecule type" value="Genomic_DNA"/>
</dbReference>
<comment type="similarity">
    <text evidence="5">Belongs to the vitamin-B12 dependent methionine synthase family.</text>
</comment>
<dbReference type="PANTHER" id="PTHR45833">
    <property type="entry name" value="METHIONINE SYNTHASE"/>
    <property type="match status" value="1"/>
</dbReference>
<dbReference type="GO" id="GO:0005829">
    <property type="term" value="C:cytosol"/>
    <property type="evidence" value="ECO:0007669"/>
    <property type="project" value="TreeGrafter"/>
</dbReference>
<comment type="cofactor">
    <cofactor evidence="2 19">
        <name>Zn(2+)</name>
        <dbReference type="ChEBI" id="CHEBI:29105"/>
    </cofactor>
</comment>
<feature type="domain" description="Pterin-binding" evidence="22">
    <location>
        <begin position="317"/>
        <end position="561"/>
    </location>
</feature>
<evidence type="ECO:0000259" key="24">
    <source>
        <dbReference type="PROSITE" id="PS51337"/>
    </source>
</evidence>
<feature type="domain" description="Hcy-binding" evidence="21">
    <location>
        <begin position="2"/>
        <end position="284"/>
    </location>
</feature>
<dbReference type="GO" id="GO:0050667">
    <property type="term" value="P:homocysteine metabolic process"/>
    <property type="evidence" value="ECO:0007669"/>
    <property type="project" value="TreeGrafter"/>
</dbReference>
<dbReference type="InterPro" id="IPR000489">
    <property type="entry name" value="Pterin-binding_dom"/>
</dbReference>
<evidence type="ECO:0000256" key="19">
    <source>
        <dbReference type="PROSITE-ProRule" id="PRU00333"/>
    </source>
</evidence>
<evidence type="ECO:0000256" key="13">
    <source>
        <dbReference type="ARBA" id="ARBA00022723"/>
    </source>
</evidence>
<dbReference type="Gene3D" id="3.40.50.280">
    <property type="entry name" value="Cobalamin-binding domain"/>
    <property type="match status" value="1"/>
</dbReference>
<proteinExistence type="inferred from homology"/>
<dbReference type="GO" id="GO:0008705">
    <property type="term" value="F:methionine synthase activity"/>
    <property type="evidence" value="ECO:0007669"/>
    <property type="project" value="UniProtKB-EC"/>
</dbReference>
<feature type="compositionally biased region" description="Low complexity" evidence="20">
    <location>
        <begin position="582"/>
        <end position="595"/>
    </location>
</feature>
<feature type="domain" description="B12-binding N-terminal" evidence="24">
    <location>
        <begin position="597"/>
        <end position="691"/>
    </location>
</feature>
<dbReference type="Gene3D" id="3.20.20.330">
    <property type="entry name" value="Homocysteine-binding-like domain"/>
    <property type="match status" value="1"/>
</dbReference>
<evidence type="ECO:0000256" key="3">
    <source>
        <dbReference type="ARBA" id="ARBA00001956"/>
    </source>
</evidence>
<dbReference type="GO" id="GO:0046872">
    <property type="term" value="F:metal ion binding"/>
    <property type="evidence" value="ECO:0007669"/>
    <property type="project" value="UniProtKB-KW"/>
</dbReference>
<feature type="region of interest" description="Disordered" evidence="20">
    <location>
        <begin position="582"/>
        <end position="604"/>
    </location>
</feature>
<dbReference type="InterPro" id="IPR017215">
    <property type="entry name" value="MetH_bac"/>
</dbReference>
<dbReference type="InterPro" id="IPR050554">
    <property type="entry name" value="Met_Synthase/Corrinoid"/>
</dbReference>
<evidence type="ECO:0000256" key="15">
    <source>
        <dbReference type="ARBA" id="ARBA00023167"/>
    </source>
</evidence>
<evidence type="ECO:0000256" key="6">
    <source>
        <dbReference type="ARBA" id="ARBA00012032"/>
    </source>
</evidence>
<comment type="caution">
    <text evidence="25">The sequence shown here is derived from an EMBL/GenBank/DDBJ whole genome shotgun (WGS) entry which is preliminary data.</text>
</comment>
<keyword evidence="12" id="KW-0949">S-adenosyl-L-methionine</keyword>
<dbReference type="GO" id="GO:0046653">
    <property type="term" value="P:tetrahydrofolate metabolic process"/>
    <property type="evidence" value="ECO:0007669"/>
    <property type="project" value="TreeGrafter"/>
</dbReference>
<reference evidence="25 26" key="1">
    <citation type="journal article" date="2017" name="Int. J. Syst. Evol. Microbiol.">
        <title>Desulfovibrio senegalensis sp. nov., a mesophilic sulfate reducer isolated from marine sediment.</title>
        <authorList>
            <person name="Thioye A."/>
            <person name="Gam Z.B.A."/>
            <person name="Mbengue M."/>
            <person name="Cayol J.L."/>
            <person name="Joseph-Bartoli M."/>
            <person name="Toure-Kane C."/>
            <person name="Labat M."/>
        </authorList>
    </citation>
    <scope>NUCLEOTIDE SEQUENCE [LARGE SCALE GENOMIC DNA]</scope>
    <source>
        <strain evidence="25 26">DSM 101509</strain>
    </source>
</reference>
<dbReference type="PANTHER" id="PTHR45833:SF1">
    <property type="entry name" value="METHIONINE SYNTHASE"/>
    <property type="match status" value="1"/>
</dbReference>
<dbReference type="Pfam" id="PF02607">
    <property type="entry name" value="B12-binding_2"/>
    <property type="match status" value="1"/>
</dbReference>
<evidence type="ECO:0000256" key="4">
    <source>
        <dbReference type="ARBA" id="ARBA00005178"/>
    </source>
</evidence>
<dbReference type="GO" id="GO:0032259">
    <property type="term" value="P:methylation"/>
    <property type="evidence" value="ECO:0007669"/>
    <property type="project" value="UniProtKB-KW"/>
</dbReference>
<evidence type="ECO:0000256" key="18">
    <source>
        <dbReference type="ARBA" id="ARBA00031040"/>
    </source>
</evidence>
<evidence type="ECO:0000259" key="22">
    <source>
        <dbReference type="PROSITE" id="PS50972"/>
    </source>
</evidence>
<accession>A0A6N6N1X9</accession>
<dbReference type="InterPro" id="IPR036594">
    <property type="entry name" value="Meth_synthase_dom"/>
</dbReference>
<dbReference type="CDD" id="cd02070">
    <property type="entry name" value="corrinoid_protein_B12-BD"/>
    <property type="match status" value="1"/>
</dbReference>
<name>A0A6N6N1X9_9BACT</name>
<dbReference type="SUPFAM" id="SSF47644">
    <property type="entry name" value="Methionine synthase domain"/>
    <property type="match status" value="1"/>
</dbReference>
<keyword evidence="8 19" id="KW-0489">Methyltransferase</keyword>
<dbReference type="Pfam" id="PF02574">
    <property type="entry name" value="S-methyl_trans"/>
    <property type="match status" value="1"/>
</dbReference>
<dbReference type="InterPro" id="IPR003726">
    <property type="entry name" value="HCY_dom"/>
</dbReference>
<evidence type="ECO:0000256" key="16">
    <source>
        <dbReference type="ARBA" id="ARBA00023285"/>
    </source>
</evidence>
<dbReference type="EC" id="2.1.1.13" evidence="6"/>
<gene>
    <name evidence="25" type="ORF">F8A88_14430</name>
</gene>
<keyword evidence="10" id="KW-0846">Cobalamin</keyword>
<keyword evidence="9" id="KW-0028">Amino-acid biosynthesis</keyword>
<comment type="function">
    <text evidence="17">Catalyzes the transfer of a methyl group from methyl-cobalamin to homocysteine, yielding enzyme-bound cob(I)alamin and methionine. Subsequently, remethylates the cofactor using methyltetrahydrofolate.</text>
</comment>
<dbReference type="Proteomes" id="UP000438699">
    <property type="component" value="Unassembled WGS sequence"/>
</dbReference>
<evidence type="ECO:0000313" key="25">
    <source>
        <dbReference type="EMBL" id="KAB1439099.1"/>
    </source>
</evidence>
<dbReference type="Pfam" id="PF02310">
    <property type="entry name" value="B12-binding"/>
    <property type="match status" value="1"/>
</dbReference>
<keyword evidence="26" id="KW-1185">Reference proteome</keyword>
<dbReference type="PROSITE" id="PS50972">
    <property type="entry name" value="PTERIN_BINDING"/>
    <property type="match status" value="1"/>
</dbReference>
<evidence type="ECO:0000256" key="20">
    <source>
        <dbReference type="SAM" id="MobiDB-lite"/>
    </source>
</evidence>
<protein>
    <recommendedName>
        <fullName evidence="7">Methionine synthase</fullName>
        <ecNumber evidence="6">2.1.1.13</ecNumber>
    </recommendedName>
    <alternativeName>
        <fullName evidence="18">5-methyltetrahydrofolate--homocysteine methyltransferase</fullName>
    </alternativeName>
</protein>
<feature type="binding site" evidence="19">
    <location>
        <position position="270"/>
    </location>
    <ligand>
        <name>Zn(2+)</name>
        <dbReference type="ChEBI" id="CHEBI:29105"/>
    </ligand>
</feature>
<feature type="binding site" evidence="19">
    <location>
        <position position="203"/>
    </location>
    <ligand>
        <name>Zn(2+)</name>
        <dbReference type="ChEBI" id="CHEBI:29105"/>
    </ligand>
</feature>
<dbReference type="InterPro" id="IPR036589">
    <property type="entry name" value="HCY_dom_sf"/>
</dbReference>
<evidence type="ECO:0000256" key="1">
    <source>
        <dbReference type="ARBA" id="ARBA00001700"/>
    </source>
</evidence>
<evidence type="ECO:0000256" key="11">
    <source>
        <dbReference type="ARBA" id="ARBA00022679"/>
    </source>
</evidence>
<dbReference type="AlphaFoldDB" id="A0A6N6N1X9"/>
<dbReference type="Gene3D" id="3.20.20.20">
    <property type="entry name" value="Dihydropteroate synthase-like"/>
    <property type="match status" value="1"/>
</dbReference>
<comment type="catalytic activity">
    <reaction evidence="1">
        <text>(6S)-5-methyl-5,6,7,8-tetrahydrofolate + L-homocysteine = (6S)-5,6,7,8-tetrahydrofolate + L-methionine</text>
        <dbReference type="Rhea" id="RHEA:11172"/>
        <dbReference type="ChEBI" id="CHEBI:18608"/>
        <dbReference type="ChEBI" id="CHEBI:57453"/>
        <dbReference type="ChEBI" id="CHEBI:57844"/>
        <dbReference type="ChEBI" id="CHEBI:58199"/>
        <dbReference type="EC" id="2.1.1.13"/>
    </reaction>
</comment>
<dbReference type="OrthoDB" id="9803687at2"/>
<organism evidence="25 26">
    <name type="scientific">Pseudodesulfovibrio senegalensis</name>
    <dbReference type="NCBI Taxonomy" id="1721087"/>
    <lineage>
        <taxon>Bacteria</taxon>
        <taxon>Pseudomonadati</taxon>
        <taxon>Thermodesulfobacteriota</taxon>
        <taxon>Desulfovibrionia</taxon>
        <taxon>Desulfovibrionales</taxon>
        <taxon>Desulfovibrionaceae</taxon>
    </lineage>
</organism>
<dbReference type="GO" id="GO:0031419">
    <property type="term" value="F:cobalamin binding"/>
    <property type="evidence" value="ECO:0007669"/>
    <property type="project" value="UniProtKB-KW"/>
</dbReference>
<dbReference type="InterPro" id="IPR011005">
    <property type="entry name" value="Dihydropteroate_synth-like_sf"/>
</dbReference>
<evidence type="ECO:0000256" key="14">
    <source>
        <dbReference type="ARBA" id="ARBA00022833"/>
    </source>
</evidence>
<keyword evidence="11 19" id="KW-0808">Transferase</keyword>
<dbReference type="SUPFAM" id="SSF82282">
    <property type="entry name" value="Homocysteine S-methyltransferase"/>
    <property type="match status" value="1"/>
</dbReference>
<evidence type="ECO:0000259" key="23">
    <source>
        <dbReference type="PROSITE" id="PS51332"/>
    </source>
</evidence>
<dbReference type="UniPathway" id="UPA00051">
    <property type="reaction ID" value="UER00081"/>
</dbReference>
<keyword evidence="15" id="KW-0486">Methionine biosynthesis</keyword>
<evidence type="ECO:0000259" key="21">
    <source>
        <dbReference type="PROSITE" id="PS50970"/>
    </source>
</evidence>
<dbReference type="InterPro" id="IPR036724">
    <property type="entry name" value="Cobalamin-bd_sf"/>
</dbReference>
<comment type="pathway">
    <text evidence="4">Amino-acid biosynthesis; L-methionine biosynthesis via de novo pathway; L-methionine from L-homocysteine (MetH route): step 1/1.</text>
</comment>
<comment type="cofactor">
    <cofactor evidence="3">
        <name>methylcob(III)alamin</name>
        <dbReference type="ChEBI" id="CHEBI:28115"/>
    </cofactor>
</comment>
<evidence type="ECO:0000256" key="10">
    <source>
        <dbReference type="ARBA" id="ARBA00022628"/>
    </source>
</evidence>
<dbReference type="PIRSF" id="PIRSF037472">
    <property type="entry name" value="DHPS_mtfrase"/>
    <property type="match status" value="1"/>
</dbReference>
<evidence type="ECO:0000256" key="5">
    <source>
        <dbReference type="ARBA" id="ARBA00010398"/>
    </source>
</evidence>
<dbReference type="SUPFAM" id="SSF52242">
    <property type="entry name" value="Cobalamin (vitamin B12)-binding domain"/>
    <property type="match status" value="1"/>
</dbReference>
<evidence type="ECO:0000256" key="7">
    <source>
        <dbReference type="ARBA" id="ARBA00013998"/>
    </source>
</evidence>
<dbReference type="PROSITE" id="PS51332">
    <property type="entry name" value="B12_BINDING"/>
    <property type="match status" value="1"/>
</dbReference>
<dbReference type="PROSITE" id="PS50970">
    <property type="entry name" value="HCY"/>
    <property type="match status" value="1"/>
</dbReference>
<dbReference type="SUPFAM" id="SSF51717">
    <property type="entry name" value="Dihydropteroate synthetase-like"/>
    <property type="match status" value="1"/>
</dbReference>
<evidence type="ECO:0000256" key="12">
    <source>
        <dbReference type="ARBA" id="ARBA00022691"/>
    </source>
</evidence>
<sequence>MPDFRSILKDDNIYFYDGGYGTLLMERGLPAGLSPELWGMEQPDVIASAYRDYVEAGADVITTNTFGGSGPKLGLNVDVFELNRRMVALARKVADGRAFVAASIGPTGKFVEPLGDLSFRELVNIFKEQIKGCVAGGADLIMGETHFDLAEAKAVVVAAREVCDLPVAVSMTFEGEACLTGTSPLTFVDTMQNMGVELIGTNCSAGPEQMRDTLASWSSRLNTPTFAEANAGLPELDDEGNTVFRLAPEPFAEQAVRLLDVGAKFVGGCCGTTPEHIRLLRGMAQGRKWKRPEPEDTAQTVLTSRSLSVPVGFDHRGVIIGERINPTGKKQLTAELQEGQFAEALRFAEEQLEQGAPVLDVNVGAPLVDEAALLPELVKTLVSRFPCPLSIDSNDSDAVEAGLWNYPGSPLVNSISGEPGKMERLGPVCKKFGAPFILLPIQGKKLPVTSAERIAVIEELLGQALALGIPRRLVVVDCLALTVSSKPEAAKHFLETVRHCKEQLGLATTVGLSNVSFGLPARELLNSTFMAMAMTSGLTSFISNPNSQRLQETLHSVEVLLNRDPQAERYINRYADWTPGSASGAATGSGPASGSDKAPATDDGAQGASLLSAVVSGNREGVVALVEAELEKGVEAMNIVNDMLIPGILEVGEKYDRKEYFLPQLLRSAETMQTAFGRLQPLLDASEGGKDKPVVVMATVEGDIHDIGKNIVCLMLKNYGFDVVDLGKDVSAERIVDAAEEHGASIIGLSALMTTTMVRMEDTVNMVRERGMDTKVMIGGAVVTDKFCTSIGADGWSTDAMEAVKLAQRLVQ</sequence>
<evidence type="ECO:0000256" key="17">
    <source>
        <dbReference type="ARBA" id="ARBA00025552"/>
    </source>
</evidence>
<dbReference type="InterPro" id="IPR003759">
    <property type="entry name" value="Cbl-bd_cap"/>
</dbReference>
<evidence type="ECO:0000256" key="8">
    <source>
        <dbReference type="ARBA" id="ARBA00022603"/>
    </source>
</evidence>
<dbReference type="InterPro" id="IPR006158">
    <property type="entry name" value="Cobalamin-bd"/>
</dbReference>
<keyword evidence="13 19" id="KW-0479">Metal-binding</keyword>
<evidence type="ECO:0000313" key="26">
    <source>
        <dbReference type="Proteomes" id="UP000438699"/>
    </source>
</evidence>
<dbReference type="PROSITE" id="PS51337">
    <property type="entry name" value="B12_BINDING_NTER"/>
    <property type="match status" value="1"/>
</dbReference>
<evidence type="ECO:0000256" key="2">
    <source>
        <dbReference type="ARBA" id="ARBA00001947"/>
    </source>
</evidence>
<dbReference type="RefSeq" id="WP_151151884.1">
    <property type="nucleotide sequence ID" value="NZ_WAIE01000008.1"/>
</dbReference>